<dbReference type="EMBL" id="JANAKD010000041">
    <property type="protein sequence ID" value="KAJ3498631.1"/>
    <property type="molecule type" value="Genomic_DNA"/>
</dbReference>
<proteinExistence type="predicted"/>
<organism evidence="1 2">
    <name type="scientific">Lecanicillium saksenae</name>
    <dbReference type="NCBI Taxonomy" id="468837"/>
    <lineage>
        <taxon>Eukaryota</taxon>
        <taxon>Fungi</taxon>
        <taxon>Dikarya</taxon>
        <taxon>Ascomycota</taxon>
        <taxon>Pezizomycotina</taxon>
        <taxon>Sordariomycetes</taxon>
        <taxon>Hypocreomycetidae</taxon>
        <taxon>Hypocreales</taxon>
        <taxon>Cordycipitaceae</taxon>
        <taxon>Lecanicillium</taxon>
    </lineage>
</organism>
<name>A0ACC1R700_9HYPO</name>
<protein>
    <submittedName>
        <fullName evidence="1">Uncharacterized protein</fullName>
    </submittedName>
</protein>
<evidence type="ECO:0000313" key="2">
    <source>
        <dbReference type="Proteomes" id="UP001148737"/>
    </source>
</evidence>
<accession>A0ACC1R700</accession>
<reference evidence="1" key="1">
    <citation type="submission" date="2022-07" db="EMBL/GenBank/DDBJ databases">
        <title>Genome Sequence of Lecanicillium saksenae.</title>
        <authorList>
            <person name="Buettner E."/>
        </authorList>
    </citation>
    <scope>NUCLEOTIDE SEQUENCE</scope>
    <source>
        <strain evidence="1">VT-O1</strain>
    </source>
</reference>
<sequence>MDSDLLEEVITPTETDSRLVVIFKTASVVKVNSRGLEPATEDVAPLQAVLDRHHASLTLLFGQDENRLRRDQAEVLRNSVEDGGPSDAAEGVSNEDPSASSEGGIMPDLSSFYYVDGPVANLESLAAELNQHDLVDAAYITPPTSQPLLFQSLTSPEAMDAPAITPNFSARQIYLGPAPGGVDAKFAHTIPGGRGQGMRIADVERGWQFTHEDLRVLQGGVISGTNSPDNDHGTAVCGVVSGDVNNIGILGIAPDAVFYGSSYVGNSVAAAIKAAADRLRSGDVILLEVHRPGPNTPNPPSGQKGYIAVEWWPEDFAAIRYAVNKGIVVVEAAGNGAENLDAAIYNTRPAGFPITWRNPFNAANPSSGAIIVGAGCPPPGVHGRNHGPDRSRLSFSNYGSRVDCQGWGREVTSTGYGDLQGGQSRDLWYTDVFNGTSSASPIATGVVLCVQGIRKSKGKLPLTSSRYRTLLRQTGSPQQAGPGAPVSQRIGNRPDLRKLIPAALNIP</sequence>
<gene>
    <name evidence="1" type="ORF">NLG97_g960</name>
</gene>
<keyword evidence="2" id="KW-1185">Reference proteome</keyword>
<comment type="caution">
    <text evidence="1">The sequence shown here is derived from an EMBL/GenBank/DDBJ whole genome shotgun (WGS) entry which is preliminary data.</text>
</comment>
<dbReference type="Proteomes" id="UP001148737">
    <property type="component" value="Unassembled WGS sequence"/>
</dbReference>
<evidence type="ECO:0000313" key="1">
    <source>
        <dbReference type="EMBL" id="KAJ3498631.1"/>
    </source>
</evidence>